<feature type="region of interest" description="Disordered" evidence="1">
    <location>
        <begin position="338"/>
        <end position="359"/>
    </location>
</feature>
<proteinExistence type="predicted"/>
<evidence type="ECO:0000313" key="4">
    <source>
        <dbReference type="EMBL" id="CAE0251709.1"/>
    </source>
</evidence>
<name>A0A7S3G4V0_9EUKA</name>
<evidence type="ECO:0000259" key="2">
    <source>
        <dbReference type="SMART" id="SM00394"/>
    </source>
</evidence>
<feature type="domain" description="RIIa" evidence="2">
    <location>
        <begin position="17"/>
        <end position="50"/>
    </location>
</feature>
<dbReference type="InterPro" id="IPR003117">
    <property type="entry name" value="cAMP_dep_PK_reg_su_I/II_a/b"/>
</dbReference>
<gene>
    <name evidence="3" type="ORF">PBIL07802_LOCUS13930</name>
    <name evidence="4" type="ORF">PBIL07802_LOCUS13933</name>
</gene>
<organism evidence="3">
    <name type="scientific">Palpitomonas bilix</name>
    <dbReference type="NCBI Taxonomy" id="652834"/>
    <lineage>
        <taxon>Eukaryota</taxon>
        <taxon>Eukaryota incertae sedis</taxon>
    </lineage>
</organism>
<evidence type="ECO:0000313" key="3">
    <source>
        <dbReference type="EMBL" id="CAE0251706.1"/>
    </source>
</evidence>
<reference evidence="3" key="1">
    <citation type="submission" date="2021-01" db="EMBL/GenBank/DDBJ databases">
        <authorList>
            <person name="Corre E."/>
            <person name="Pelletier E."/>
            <person name="Niang G."/>
            <person name="Scheremetjew M."/>
            <person name="Finn R."/>
            <person name="Kale V."/>
            <person name="Holt S."/>
            <person name="Cochrane G."/>
            <person name="Meng A."/>
            <person name="Brown T."/>
            <person name="Cohen L."/>
        </authorList>
    </citation>
    <scope>NUCLEOTIDE SEQUENCE</scope>
    <source>
        <strain evidence="3">NIES-2562</strain>
    </source>
</reference>
<dbReference type="Pfam" id="PF02197">
    <property type="entry name" value="RIIa"/>
    <property type="match status" value="1"/>
</dbReference>
<dbReference type="SUPFAM" id="SSF47391">
    <property type="entry name" value="Dimerization-anchoring domain of cAMP-dependent PK regulatory subunit"/>
    <property type="match status" value="1"/>
</dbReference>
<sequence length="515" mass="55553">MITSKEQDGAFDYAASMGLESVLQDCINELLPQKPGDIYTFLSDYFAERRPESYIIKKVEHDVEFSGDGTLCSRLDLWVAARCAPAKVASSTFIPIRALPRKEGEEENDEEDTKQRQQVAFEHELKTVVEGILQKDLFEISLLEAVEEIEDEDIKAAISRLVFFARGSVKGTSPSFSLRSTAQKKNGLVPRIDKKLDPLPPAAFVLYRRGGEGSGVQQVCVHFVSSPGGKASVKSMARVVAKWKGDGSGTTRELEAGGDGLTKALSEITVAVESAGYTAGVDVQAVPTIAYKRRAVNSGEEADSDGILAQVKSMCDILKESPLVKLVAVKGYEVKSESEVGQEVKEVESGEEEKREELPDLSAHDWKEVCRALGGDMTICCDNLEAAKDGSVLCHEEVDEAEKKKAELEAAIPADGEDEATETEPVTIPAFASTALYCELNGEMPQRDIDIIAQLDMTRASISNCPLFISATPAAFYRGCESAVFSALAANPSLVALPVPHGENAGAANTFASLE</sequence>
<evidence type="ECO:0000256" key="1">
    <source>
        <dbReference type="SAM" id="MobiDB-lite"/>
    </source>
</evidence>
<accession>A0A7S3G4V0</accession>
<dbReference type="EMBL" id="HBIB01021453">
    <property type="protein sequence ID" value="CAE0251706.1"/>
    <property type="molecule type" value="Transcribed_RNA"/>
</dbReference>
<dbReference type="EMBL" id="HBIB01021457">
    <property type="protein sequence ID" value="CAE0251709.1"/>
    <property type="molecule type" value="Transcribed_RNA"/>
</dbReference>
<dbReference type="AlphaFoldDB" id="A0A7S3G4V0"/>
<dbReference type="CDD" id="cd12084">
    <property type="entry name" value="DD_RII_PKA-like"/>
    <property type="match status" value="1"/>
</dbReference>
<dbReference type="SMART" id="SM00394">
    <property type="entry name" value="RIIa"/>
    <property type="match status" value="1"/>
</dbReference>
<protein>
    <recommendedName>
        <fullName evidence="2">RIIa domain-containing protein</fullName>
    </recommendedName>
</protein>